<dbReference type="GO" id="GO:0004239">
    <property type="term" value="F:initiator methionyl aminopeptidase activity"/>
    <property type="evidence" value="ECO:0007669"/>
    <property type="project" value="UniProtKB-UniRule"/>
</dbReference>
<dbReference type="EC" id="3.4.11.18" evidence="6 7"/>
<evidence type="ECO:0000256" key="2">
    <source>
        <dbReference type="ARBA" id="ARBA00022438"/>
    </source>
</evidence>
<keyword evidence="10" id="KW-1185">Reference proteome</keyword>
<dbReference type="SUPFAM" id="SSF55920">
    <property type="entry name" value="Creatinase/aminopeptidase"/>
    <property type="match status" value="1"/>
</dbReference>
<keyword evidence="2 6" id="KW-0031">Aminopeptidase</keyword>
<evidence type="ECO:0000256" key="5">
    <source>
        <dbReference type="ARBA" id="ARBA00022801"/>
    </source>
</evidence>
<organism evidence="9 10">
    <name type="scientific">Nesterenkonia sphaerica</name>
    <dbReference type="NCBI Taxonomy" id="1804988"/>
    <lineage>
        <taxon>Bacteria</taxon>
        <taxon>Bacillati</taxon>
        <taxon>Actinomycetota</taxon>
        <taxon>Actinomycetes</taxon>
        <taxon>Micrococcales</taxon>
        <taxon>Micrococcaceae</taxon>
        <taxon>Nesterenkonia</taxon>
    </lineage>
</organism>
<dbReference type="RefSeq" id="WP_138169851.1">
    <property type="nucleotide sequence ID" value="NZ_VAWA01000005.1"/>
</dbReference>
<keyword evidence="3 6" id="KW-0645">Protease</keyword>
<evidence type="ECO:0000256" key="4">
    <source>
        <dbReference type="ARBA" id="ARBA00022723"/>
    </source>
</evidence>
<feature type="binding site" evidence="6">
    <location>
        <position position="245"/>
    </location>
    <ligand>
        <name>a divalent metal cation</name>
        <dbReference type="ChEBI" id="CHEBI:60240"/>
        <label>2</label>
        <note>catalytic</note>
    </ligand>
</feature>
<dbReference type="PANTHER" id="PTHR43330">
    <property type="entry name" value="METHIONINE AMINOPEPTIDASE"/>
    <property type="match status" value="1"/>
</dbReference>
<dbReference type="GO" id="GO:0005829">
    <property type="term" value="C:cytosol"/>
    <property type="evidence" value="ECO:0007669"/>
    <property type="project" value="TreeGrafter"/>
</dbReference>
<dbReference type="Proteomes" id="UP000306544">
    <property type="component" value="Unassembled WGS sequence"/>
</dbReference>
<dbReference type="AlphaFoldDB" id="A0A5R9AEV6"/>
<accession>A0A5R9AEV6</accession>
<dbReference type="InterPro" id="IPR002467">
    <property type="entry name" value="Pept_M24A_MAP1"/>
</dbReference>
<dbReference type="Gene3D" id="3.90.230.10">
    <property type="entry name" value="Creatinase/methionine aminopeptidase superfamily"/>
    <property type="match status" value="1"/>
</dbReference>
<feature type="binding site" evidence="6">
    <location>
        <position position="82"/>
    </location>
    <ligand>
        <name>substrate</name>
    </ligand>
</feature>
<feature type="binding site" evidence="6">
    <location>
        <position position="245"/>
    </location>
    <ligand>
        <name>a divalent metal cation</name>
        <dbReference type="ChEBI" id="CHEBI:60240"/>
        <label>1</label>
    </ligand>
</feature>
<proteinExistence type="inferred from homology"/>
<comment type="catalytic activity">
    <reaction evidence="6 7">
        <text>Release of N-terminal amino acids, preferentially methionine, from peptides and arylamides.</text>
        <dbReference type="EC" id="3.4.11.18"/>
    </reaction>
</comment>
<dbReference type="GO" id="GO:0046872">
    <property type="term" value="F:metal ion binding"/>
    <property type="evidence" value="ECO:0007669"/>
    <property type="project" value="UniProtKB-UniRule"/>
</dbReference>
<dbReference type="NCBIfam" id="TIGR00500">
    <property type="entry name" value="met_pdase_I"/>
    <property type="match status" value="1"/>
</dbReference>
<comment type="function">
    <text evidence="1 6">Removes the N-terminal methionine from nascent proteins. The N-terminal methionine is often cleaved when the second residue in the primary sequence is small and uncharged (Met-Ala-, Cys, Gly, Pro, Ser, Thr, or Val). Requires deformylation of the N(alpha)-formylated initiator methionine before it can be hydrolyzed.</text>
</comment>
<gene>
    <name evidence="6 9" type="primary">map</name>
    <name evidence="9" type="ORF">FEF27_05490</name>
</gene>
<dbReference type="PRINTS" id="PR00599">
    <property type="entry name" value="MAPEPTIDASE"/>
</dbReference>
<dbReference type="GO" id="GO:0070006">
    <property type="term" value="F:metalloaminopeptidase activity"/>
    <property type="evidence" value="ECO:0007669"/>
    <property type="project" value="UniProtKB-UniRule"/>
</dbReference>
<feature type="binding site" evidence="6">
    <location>
        <position position="214"/>
    </location>
    <ligand>
        <name>a divalent metal cation</name>
        <dbReference type="ChEBI" id="CHEBI:60240"/>
        <label>2</label>
        <note>catalytic</note>
    </ligand>
</feature>
<evidence type="ECO:0000256" key="6">
    <source>
        <dbReference type="HAMAP-Rule" id="MF_01974"/>
    </source>
</evidence>
<dbReference type="PANTHER" id="PTHR43330:SF27">
    <property type="entry name" value="METHIONINE AMINOPEPTIDASE"/>
    <property type="match status" value="1"/>
</dbReference>
<feature type="binding site" evidence="6">
    <location>
        <position position="188"/>
    </location>
    <ligand>
        <name>substrate</name>
    </ligand>
</feature>
<evidence type="ECO:0000313" key="9">
    <source>
        <dbReference type="EMBL" id="TLP77143.1"/>
    </source>
</evidence>
<protein>
    <recommendedName>
        <fullName evidence="6 7">Methionine aminopeptidase</fullName>
        <shortName evidence="6">MAP</shortName>
        <shortName evidence="6">MetAP</shortName>
        <ecNumber evidence="6 7">3.4.11.18</ecNumber>
    </recommendedName>
    <alternativeName>
        <fullName evidence="6">Peptidase M</fullName>
    </alternativeName>
</protein>
<dbReference type="Pfam" id="PF00557">
    <property type="entry name" value="Peptidase_M24"/>
    <property type="match status" value="1"/>
</dbReference>
<dbReference type="InterPro" id="IPR001714">
    <property type="entry name" value="Pept_M24_MAP"/>
</dbReference>
<dbReference type="GO" id="GO:0006508">
    <property type="term" value="P:proteolysis"/>
    <property type="evidence" value="ECO:0007669"/>
    <property type="project" value="UniProtKB-KW"/>
</dbReference>
<keyword evidence="5 6" id="KW-0378">Hydrolase</keyword>
<comment type="caution">
    <text evidence="9">The sequence shown here is derived from an EMBL/GenBank/DDBJ whole genome shotgun (WGS) entry which is preliminary data.</text>
</comment>
<dbReference type="HAMAP" id="MF_01974">
    <property type="entry name" value="MetAP_1"/>
    <property type="match status" value="1"/>
</dbReference>
<name>A0A5R9AEV6_9MICC</name>
<sequence>MFSRGRIELKTDQQLKHMDAAGSVLCEALDTTVAAARPGVTTGELNEIFAESIAARGAVPNFLNYHGFPGHICTSVNDEVVHGIPGERVLEVGDVLKIDAGCIVQGWHSDSARTVILGSSSSGTADPEDERLSAITRAALWHGIAAFATAKHIGEIGEAVEDYVNSQPGKPLGILEDYVGHGIGSAMHLPPDVFNYATGMKGAKIKPGMALAIEPMLVRGSIETKVLSDEWTVVTADAAHASQWEHSVCRHRDGVWVLTAPDGGAADLEPLGVTPVPIP</sequence>
<keyword evidence="4 6" id="KW-0479">Metal-binding</keyword>
<dbReference type="EMBL" id="VAWA01000005">
    <property type="protein sequence ID" value="TLP77143.1"/>
    <property type="molecule type" value="Genomic_DNA"/>
</dbReference>
<feature type="binding site" evidence="6">
    <location>
        <position position="110"/>
    </location>
    <ligand>
        <name>a divalent metal cation</name>
        <dbReference type="ChEBI" id="CHEBI:60240"/>
        <label>1</label>
    </ligand>
</feature>
<comment type="similarity">
    <text evidence="6">Belongs to the peptidase M24A family. Methionine aminopeptidase type 1 subfamily.</text>
</comment>
<feature type="binding site" evidence="6">
    <location>
        <position position="99"/>
    </location>
    <ligand>
        <name>a divalent metal cation</name>
        <dbReference type="ChEBI" id="CHEBI:60240"/>
        <label>1</label>
    </ligand>
</feature>
<feature type="binding site" evidence="6">
    <location>
        <position position="110"/>
    </location>
    <ligand>
        <name>a divalent metal cation</name>
        <dbReference type="ChEBI" id="CHEBI:60240"/>
        <label>2</label>
        <note>catalytic</note>
    </ligand>
</feature>
<evidence type="ECO:0000256" key="1">
    <source>
        <dbReference type="ARBA" id="ARBA00002521"/>
    </source>
</evidence>
<evidence type="ECO:0000313" key="10">
    <source>
        <dbReference type="Proteomes" id="UP000306544"/>
    </source>
</evidence>
<feature type="binding site" evidence="6">
    <location>
        <position position="181"/>
    </location>
    <ligand>
        <name>a divalent metal cation</name>
        <dbReference type="ChEBI" id="CHEBI:60240"/>
        <label>2</label>
        <note>catalytic</note>
    </ligand>
</feature>
<comment type="subunit">
    <text evidence="6">Monomer.</text>
</comment>
<dbReference type="InterPro" id="IPR000994">
    <property type="entry name" value="Pept_M24"/>
</dbReference>
<dbReference type="InterPro" id="IPR036005">
    <property type="entry name" value="Creatinase/aminopeptidase-like"/>
</dbReference>
<evidence type="ECO:0000256" key="7">
    <source>
        <dbReference type="RuleBase" id="RU003653"/>
    </source>
</evidence>
<reference evidence="9 10" key="1">
    <citation type="submission" date="2019-05" db="EMBL/GenBank/DDBJ databases">
        <title>Nesterenkonia sp. GY239, isolated from the Southern Atlantic Ocean.</title>
        <authorList>
            <person name="Zhang G."/>
        </authorList>
    </citation>
    <scope>NUCLEOTIDE SEQUENCE [LARGE SCALE GENOMIC DNA]</scope>
    <source>
        <strain evidence="9 10">GY239</strain>
    </source>
</reference>
<comment type="cofactor">
    <cofactor evidence="6">
        <name>Co(2+)</name>
        <dbReference type="ChEBI" id="CHEBI:48828"/>
    </cofactor>
    <cofactor evidence="6">
        <name>Zn(2+)</name>
        <dbReference type="ChEBI" id="CHEBI:29105"/>
    </cofactor>
    <cofactor evidence="6">
        <name>Mn(2+)</name>
        <dbReference type="ChEBI" id="CHEBI:29035"/>
    </cofactor>
    <cofactor evidence="6">
        <name>Fe(2+)</name>
        <dbReference type="ChEBI" id="CHEBI:29033"/>
    </cofactor>
    <text evidence="6">Binds 2 divalent metal cations per subunit. Has a high-affinity and a low affinity metal-binding site. The true nature of the physiological cofactor is under debate. The enzyme is active with cobalt, zinc, manganese or divalent iron ions. Most likely, methionine aminopeptidases function as mononuclear Fe(2+)-metalloproteases under physiological conditions, and the catalytically relevant metal-binding site has been assigned to the histidine-containing high-affinity site.</text>
</comment>
<evidence type="ECO:0000259" key="8">
    <source>
        <dbReference type="Pfam" id="PF00557"/>
    </source>
</evidence>
<dbReference type="CDD" id="cd01086">
    <property type="entry name" value="MetAP1"/>
    <property type="match status" value="1"/>
</dbReference>
<feature type="domain" description="Peptidase M24" evidence="8">
    <location>
        <begin position="17"/>
        <end position="221"/>
    </location>
</feature>
<dbReference type="OrthoDB" id="9802055at2"/>
<dbReference type="PROSITE" id="PS00680">
    <property type="entry name" value="MAP_1"/>
    <property type="match status" value="1"/>
</dbReference>
<evidence type="ECO:0000256" key="3">
    <source>
        <dbReference type="ARBA" id="ARBA00022670"/>
    </source>
</evidence>